<dbReference type="Proteomes" id="UP000307087">
    <property type="component" value="Unassembled WGS sequence"/>
</dbReference>
<reference evidence="1 2" key="1">
    <citation type="journal article" date="2009" name="Int. J. Syst. Evol. Microbiol.">
        <title>Nocardioides caeni sp. nov., isolated from wastewater.</title>
        <authorList>
            <person name="Yoon J.H."/>
            <person name="Kang S.J."/>
            <person name="Park S."/>
            <person name="Kim W."/>
            <person name="Oh T.K."/>
        </authorList>
    </citation>
    <scope>NUCLEOTIDE SEQUENCE [LARGE SCALE GENOMIC DNA]</scope>
    <source>
        <strain evidence="1 2">DSM 23134</strain>
    </source>
</reference>
<organism evidence="1 2">
    <name type="scientific">Nocardioides caeni</name>
    <dbReference type="NCBI Taxonomy" id="574700"/>
    <lineage>
        <taxon>Bacteria</taxon>
        <taxon>Bacillati</taxon>
        <taxon>Actinomycetota</taxon>
        <taxon>Actinomycetes</taxon>
        <taxon>Propionibacteriales</taxon>
        <taxon>Nocardioidaceae</taxon>
        <taxon>Nocardioides</taxon>
    </lineage>
</organism>
<comment type="caution">
    <text evidence="1">The sequence shown here is derived from an EMBL/GenBank/DDBJ whole genome shotgun (WGS) entry which is preliminary data.</text>
</comment>
<proteinExistence type="predicted"/>
<evidence type="ECO:0000313" key="1">
    <source>
        <dbReference type="EMBL" id="THV16048.1"/>
    </source>
</evidence>
<dbReference type="AlphaFoldDB" id="A0A4S8NHF9"/>
<sequence length="70" mass="7668">MARMRTNIEIEDDYVAAIKERYGVRTKTEAVDLALRHLAGDPMTREEALAMRGAGAVGELPDDQPPVDVA</sequence>
<dbReference type="OrthoDB" id="4563074at2"/>
<evidence type="ECO:0000313" key="2">
    <source>
        <dbReference type="Proteomes" id="UP000307087"/>
    </source>
</evidence>
<gene>
    <name evidence="1" type="ORF">E9934_06855</name>
</gene>
<protein>
    <submittedName>
        <fullName evidence="1">Type II toxin-antitoxin system VapB family antitoxin</fullName>
    </submittedName>
</protein>
<dbReference type="Pfam" id="PF09957">
    <property type="entry name" value="VapB_antitoxin"/>
    <property type="match status" value="1"/>
</dbReference>
<accession>A0A4S8NHF9</accession>
<dbReference type="InterPro" id="IPR019239">
    <property type="entry name" value="VapB_antitoxin"/>
</dbReference>
<dbReference type="RefSeq" id="WP_136562143.1">
    <property type="nucleotide sequence ID" value="NZ_BAABLS010000010.1"/>
</dbReference>
<dbReference type="EMBL" id="STGW01000003">
    <property type="protein sequence ID" value="THV16048.1"/>
    <property type="molecule type" value="Genomic_DNA"/>
</dbReference>
<name>A0A4S8NHF9_9ACTN</name>
<keyword evidence="2" id="KW-1185">Reference proteome</keyword>